<dbReference type="Gene3D" id="3.55.50.30">
    <property type="match status" value="1"/>
</dbReference>
<dbReference type="STRING" id="1330330.IX53_08955"/>
<dbReference type="PATRIC" id="fig|1330330.3.peg.1822"/>
<dbReference type="GO" id="GO:0009306">
    <property type="term" value="P:protein secretion"/>
    <property type="evidence" value="ECO:0007669"/>
    <property type="project" value="InterPro"/>
</dbReference>
<dbReference type="OrthoDB" id="9779724at2"/>
<dbReference type="InterPro" id="IPR004846">
    <property type="entry name" value="T2SS/T3SS_dom"/>
</dbReference>
<protein>
    <recommendedName>
        <fullName evidence="2">Type II/III secretion system secretin-like domain-containing protein</fullName>
    </recommendedName>
</protein>
<evidence type="ECO:0000313" key="3">
    <source>
        <dbReference type="EMBL" id="AKI97927.1"/>
    </source>
</evidence>
<evidence type="ECO:0000256" key="1">
    <source>
        <dbReference type="RuleBase" id="RU004003"/>
    </source>
</evidence>
<proteinExistence type="inferred from homology"/>
<feature type="domain" description="Type II/III secretion system secretin-like" evidence="2">
    <location>
        <begin position="726"/>
        <end position="882"/>
    </location>
</feature>
<dbReference type="KEGG" id="kpf:IX53_08955"/>
<name>A0A0G2Z8M4_9BACT</name>
<evidence type="ECO:0000259" key="2">
    <source>
        <dbReference type="Pfam" id="PF00263"/>
    </source>
</evidence>
<accession>A0A0G2Z8M4</accession>
<dbReference type="InterPro" id="IPR001775">
    <property type="entry name" value="GspD/PilQ"/>
</dbReference>
<comment type="similarity">
    <text evidence="1">Belongs to the bacterial secretin family.</text>
</comment>
<dbReference type="Proteomes" id="UP000035159">
    <property type="component" value="Chromosome"/>
</dbReference>
<dbReference type="PRINTS" id="PR00811">
    <property type="entry name" value="BCTERIALGSPD"/>
</dbReference>
<dbReference type="InterPro" id="IPR051808">
    <property type="entry name" value="Type_IV_pilus_biogenesis"/>
</dbReference>
<dbReference type="PANTHER" id="PTHR30604">
    <property type="entry name" value="PROTEIN TRANSPORT PROTEIN HOFQ"/>
    <property type="match status" value="1"/>
</dbReference>
<gene>
    <name evidence="3" type="ORF">IX53_08955</name>
</gene>
<organism evidence="3 4">
    <name type="scientific">Kosmotoga pacifica</name>
    <dbReference type="NCBI Taxonomy" id="1330330"/>
    <lineage>
        <taxon>Bacteria</taxon>
        <taxon>Thermotogati</taxon>
        <taxon>Thermotogota</taxon>
        <taxon>Thermotogae</taxon>
        <taxon>Kosmotogales</taxon>
        <taxon>Kosmotogaceae</taxon>
        <taxon>Kosmotoga</taxon>
    </lineage>
</organism>
<dbReference type="PANTHER" id="PTHR30604:SF1">
    <property type="entry name" value="DNA UTILIZATION PROTEIN HOFQ"/>
    <property type="match status" value="1"/>
</dbReference>
<sequence>MNSLREILSSIGIDVRTIEVGNSLVLVGTRKQVEEASKIIASFDAEEATETTIESEYIVMDTPEGVGPQELESVLEVLGIPTRVLQVGNFMILTGDATSLADSERLIRNIKMSEASSTATVTTSMLNYRVMAIPENISFEEMTRTAESLEMTLKFEKIGDNVLVIGKDSEINFFDRVITDITKVKETSNKSVMFIKRLSGISATDLSGYLSTRGVEVSVTDVTDGYLLSGSEEELRKAQDFIGYLLSEREKGYRKIKKTTLDSEKLMSVLTELAIDVKLLEFDDSLLLIGKEEELEKAVKVIEDLSVIPTESATVSVEKLSMIKGWDIERIRQYLKFAGIEVENLFEVDDSLIVIGTPGIIERTKELLSLVTGDQGYYLKLEDRSVKGTQLEELISTMSLNVKYIALEDGWLLVGNRVDVEKVRDVLVNAKKQEYVKYIKGITTDATELISLLEEAFPQVDVSVFPNLEMILIKSFDEMSLNAAEAFIKDILNGKRTESLEENIQLHNGMIDIDVEKADLRAVLKEVAKDLGVSLLMDENISDTITISAKGLKWEDFVSILEHKGYTVTTTGSIYAISGKGVKLETPTDSATEEQIYRIYHNVEEFKSLIEFYGGTVYTDPINGIVVVKGIERSRVLEILQRLESTFSSPKKQVKIETKIMDKSLYDNVTKQLQASLNLGSSQPQILFNKDSIGLSFNVIDVVDFPKLLENFITSASATVTASLSEGNNDSDIVSNPSIVALSGEQARIHIGDTIPYTIKKVLEDGTIVEELNYLNTGVEMTITPTINGDGTIMLDLYIKVSDPQQYGDYYGEKTREAQTKLMIADGNSLSIGGLITEKETVNVTKLPFLGDLPFIGKLFTTETKTKEQREMVIIITAKVVEP</sequence>
<dbReference type="Pfam" id="PF00263">
    <property type="entry name" value="Secretin"/>
    <property type="match status" value="1"/>
</dbReference>
<reference evidence="3 4" key="1">
    <citation type="submission" date="2015-04" db="EMBL/GenBank/DDBJ databases">
        <title>Complete Genome Sequence of Kosmotoga pacifica SLHLJ1.</title>
        <authorList>
            <person name="Jiang L.J."/>
            <person name="Shao Z.Z."/>
            <person name="Jebbar M."/>
        </authorList>
    </citation>
    <scope>NUCLEOTIDE SEQUENCE [LARGE SCALE GENOMIC DNA]</scope>
    <source>
        <strain evidence="3 4">SLHLJ1</strain>
    </source>
</reference>
<keyword evidence="4" id="KW-1185">Reference proteome</keyword>
<evidence type="ECO:0000313" key="4">
    <source>
        <dbReference type="Proteomes" id="UP000035159"/>
    </source>
</evidence>
<dbReference type="EMBL" id="CP011232">
    <property type="protein sequence ID" value="AKI97927.1"/>
    <property type="molecule type" value="Genomic_DNA"/>
</dbReference>
<dbReference type="RefSeq" id="WP_047755062.1">
    <property type="nucleotide sequence ID" value="NZ_CP011232.1"/>
</dbReference>
<dbReference type="AlphaFoldDB" id="A0A0G2Z8M4"/>